<keyword evidence="1" id="KW-1133">Transmembrane helix</keyword>
<keyword evidence="1" id="KW-0472">Membrane</keyword>
<feature type="transmembrane region" description="Helical" evidence="1">
    <location>
        <begin position="34"/>
        <end position="52"/>
    </location>
</feature>
<dbReference type="RefSeq" id="WP_136946591.1">
    <property type="nucleotide sequence ID" value="NZ_SWFM01000002.1"/>
</dbReference>
<reference evidence="2 3" key="1">
    <citation type="submission" date="2019-04" db="EMBL/GenBank/DDBJ databases">
        <title>Genome sequence of Bacillus hwajinpoensis strain Y2.</title>
        <authorList>
            <person name="Fair J.L."/>
            <person name="Maclea K.S."/>
        </authorList>
    </citation>
    <scope>NUCLEOTIDE SEQUENCE [LARGE SCALE GENOMIC DNA]</scope>
    <source>
        <strain evidence="2 3">Y2</strain>
    </source>
</reference>
<sequence length="63" mass="6801">MLDRTLLFVAAMIAGFALVRLSEADSFLSSLNPVFEVVGFVAALLFALVLIYKGVMAILPRKA</sequence>
<protein>
    <submittedName>
        <fullName evidence="2">Uncharacterized protein</fullName>
    </submittedName>
</protein>
<dbReference type="Proteomes" id="UP000310541">
    <property type="component" value="Unassembled WGS sequence"/>
</dbReference>
<evidence type="ECO:0000256" key="1">
    <source>
        <dbReference type="SAM" id="Phobius"/>
    </source>
</evidence>
<keyword evidence="1" id="KW-0812">Transmembrane</keyword>
<name>A0A4U1MJD5_9BACL</name>
<organism evidence="2 3">
    <name type="scientific">Guptibacillus hwajinpoensis</name>
    <dbReference type="NCBI Taxonomy" id="208199"/>
    <lineage>
        <taxon>Bacteria</taxon>
        <taxon>Bacillati</taxon>
        <taxon>Bacillota</taxon>
        <taxon>Bacilli</taxon>
        <taxon>Bacillales</taxon>
        <taxon>Guptibacillaceae</taxon>
        <taxon>Guptibacillus</taxon>
    </lineage>
</organism>
<evidence type="ECO:0000313" key="2">
    <source>
        <dbReference type="EMBL" id="TKD70510.1"/>
    </source>
</evidence>
<dbReference type="AlphaFoldDB" id="A0A4U1MJD5"/>
<proteinExistence type="predicted"/>
<dbReference type="OrthoDB" id="2439445at2"/>
<gene>
    <name evidence="2" type="ORF">FBF83_07725</name>
</gene>
<evidence type="ECO:0000313" key="3">
    <source>
        <dbReference type="Proteomes" id="UP000310541"/>
    </source>
</evidence>
<comment type="caution">
    <text evidence="2">The sequence shown here is derived from an EMBL/GenBank/DDBJ whole genome shotgun (WGS) entry which is preliminary data.</text>
</comment>
<dbReference type="EMBL" id="SWFM01000002">
    <property type="protein sequence ID" value="TKD70510.1"/>
    <property type="molecule type" value="Genomic_DNA"/>
</dbReference>
<accession>A0A4U1MJD5</accession>